<evidence type="ECO:0000256" key="1">
    <source>
        <dbReference type="ARBA" id="ARBA00000085"/>
    </source>
</evidence>
<dbReference type="PROSITE" id="PS50109">
    <property type="entry name" value="HIS_KIN"/>
    <property type="match status" value="1"/>
</dbReference>
<dbReference type="CDD" id="cd16916">
    <property type="entry name" value="HATPase_CheA-like"/>
    <property type="match status" value="1"/>
</dbReference>
<dbReference type="InterPro" id="IPR004105">
    <property type="entry name" value="CheA-like_dim"/>
</dbReference>
<dbReference type="EC" id="2.7.13.3" evidence="2"/>
<gene>
    <name evidence="10" type="ORF">HKW67_13580</name>
</gene>
<feature type="modified residue" description="Phosphohistidine" evidence="6">
    <location>
        <position position="50"/>
    </location>
</feature>
<dbReference type="SUPFAM" id="SSF47384">
    <property type="entry name" value="Homodimeric domain of signal transducing histidine kinase"/>
    <property type="match status" value="1"/>
</dbReference>
<dbReference type="PROSITE" id="PS50851">
    <property type="entry name" value="CHEW"/>
    <property type="match status" value="2"/>
</dbReference>
<dbReference type="SUPFAM" id="SSF47226">
    <property type="entry name" value="Histidine-containing phosphotransfer domain, HPT domain"/>
    <property type="match status" value="1"/>
</dbReference>
<dbReference type="SMART" id="SM00260">
    <property type="entry name" value="CheW"/>
    <property type="match status" value="2"/>
</dbReference>
<dbReference type="Gene3D" id="2.30.30.40">
    <property type="entry name" value="SH3 Domains"/>
    <property type="match status" value="1"/>
</dbReference>
<dbReference type="PANTHER" id="PTHR43395">
    <property type="entry name" value="SENSOR HISTIDINE KINASE CHEA"/>
    <property type="match status" value="1"/>
</dbReference>
<feature type="domain" description="CheW-like" evidence="8">
    <location>
        <begin position="639"/>
        <end position="772"/>
    </location>
</feature>
<dbReference type="CDD" id="cd00731">
    <property type="entry name" value="CheA_reg"/>
    <property type="match status" value="1"/>
</dbReference>
<dbReference type="SMART" id="SM01231">
    <property type="entry name" value="H-kinase_dim"/>
    <property type="match status" value="1"/>
</dbReference>
<dbReference type="InterPro" id="IPR003594">
    <property type="entry name" value="HATPase_dom"/>
</dbReference>
<proteinExistence type="predicted"/>
<dbReference type="InterPro" id="IPR051315">
    <property type="entry name" value="Bact_Chemotaxis_CheA"/>
</dbReference>
<dbReference type="Gene3D" id="1.20.120.160">
    <property type="entry name" value="HPT domain"/>
    <property type="match status" value="1"/>
</dbReference>
<evidence type="ECO:0000313" key="11">
    <source>
        <dbReference type="Proteomes" id="UP000500938"/>
    </source>
</evidence>
<dbReference type="InterPro" id="IPR005467">
    <property type="entry name" value="His_kinase_dom"/>
</dbReference>
<dbReference type="SMART" id="SM00073">
    <property type="entry name" value="HPT"/>
    <property type="match status" value="1"/>
</dbReference>
<accession>A0A6M4IWA3</accession>
<dbReference type="InterPro" id="IPR036097">
    <property type="entry name" value="HisK_dim/P_sf"/>
</dbReference>
<dbReference type="Pfam" id="PF02518">
    <property type="entry name" value="HATPase_c"/>
    <property type="match status" value="1"/>
</dbReference>
<dbReference type="SUPFAM" id="SSF55874">
    <property type="entry name" value="ATPase domain of HSP90 chaperone/DNA topoisomerase II/histidine kinase"/>
    <property type="match status" value="1"/>
</dbReference>
<evidence type="ECO:0000259" key="8">
    <source>
        <dbReference type="PROSITE" id="PS50851"/>
    </source>
</evidence>
<evidence type="ECO:0000256" key="5">
    <source>
        <dbReference type="ARBA" id="ARBA00022777"/>
    </source>
</evidence>
<dbReference type="SMART" id="SM00387">
    <property type="entry name" value="HATPase_c"/>
    <property type="match status" value="1"/>
</dbReference>
<evidence type="ECO:0000256" key="4">
    <source>
        <dbReference type="ARBA" id="ARBA00022679"/>
    </source>
</evidence>
<evidence type="ECO:0000256" key="2">
    <source>
        <dbReference type="ARBA" id="ARBA00012438"/>
    </source>
</evidence>
<dbReference type="InterPro" id="IPR036890">
    <property type="entry name" value="HATPase_C_sf"/>
</dbReference>
<evidence type="ECO:0000313" key="10">
    <source>
        <dbReference type="EMBL" id="QJR36461.1"/>
    </source>
</evidence>
<protein>
    <recommendedName>
        <fullName evidence="2">histidine kinase</fullName>
        <ecNumber evidence="2">2.7.13.3</ecNumber>
    </recommendedName>
</protein>
<keyword evidence="5 10" id="KW-0418">Kinase</keyword>
<name>A0A6M4IWA3_9BACT</name>
<dbReference type="Pfam" id="PF01584">
    <property type="entry name" value="CheW"/>
    <property type="match status" value="2"/>
</dbReference>
<feature type="domain" description="CheW-like" evidence="8">
    <location>
        <begin position="472"/>
        <end position="616"/>
    </location>
</feature>
<dbReference type="InterPro" id="IPR037006">
    <property type="entry name" value="CheA-like_homodim_sf"/>
</dbReference>
<dbReference type="GO" id="GO:0006935">
    <property type="term" value="P:chemotaxis"/>
    <property type="evidence" value="ECO:0007669"/>
    <property type="project" value="InterPro"/>
</dbReference>
<dbReference type="GO" id="GO:0005737">
    <property type="term" value="C:cytoplasm"/>
    <property type="evidence" value="ECO:0007669"/>
    <property type="project" value="InterPro"/>
</dbReference>
<keyword evidence="3 6" id="KW-0597">Phosphoprotein</keyword>
<dbReference type="InterPro" id="IPR002545">
    <property type="entry name" value="CheW-lke_dom"/>
</dbReference>
<dbReference type="PRINTS" id="PR00344">
    <property type="entry name" value="BCTRLSENSOR"/>
</dbReference>
<dbReference type="PROSITE" id="PS50894">
    <property type="entry name" value="HPT"/>
    <property type="match status" value="1"/>
</dbReference>
<dbReference type="InterPro" id="IPR037257">
    <property type="entry name" value="T2SS_E_N_sf"/>
</dbReference>
<dbReference type="Gene3D" id="1.10.287.560">
    <property type="entry name" value="Histidine kinase CheA-like, homodimeric domain"/>
    <property type="match status" value="1"/>
</dbReference>
<dbReference type="CDD" id="cd00088">
    <property type="entry name" value="HPT"/>
    <property type="match status" value="1"/>
</dbReference>
<dbReference type="SUPFAM" id="SSF50341">
    <property type="entry name" value="CheW-like"/>
    <property type="match status" value="2"/>
</dbReference>
<dbReference type="FunFam" id="3.30.565.10:FF:000016">
    <property type="entry name" value="Chemotaxis protein CheA, putative"/>
    <property type="match status" value="1"/>
</dbReference>
<dbReference type="GO" id="GO:0000155">
    <property type="term" value="F:phosphorelay sensor kinase activity"/>
    <property type="evidence" value="ECO:0007669"/>
    <property type="project" value="InterPro"/>
</dbReference>
<keyword evidence="11" id="KW-1185">Reference proteome</keyword>
<dbReference type="PANTHER" id="PTHR43395:SF1">
    <property type="entry name" value="CHEMOTAXIS PROTEIN CHEA"/>
    <property type="match status" value="1"/>
</dbReference>
<evidence type="ECO:0000259" key="9">
    <source>
        <dbReference type="PROSITE" id="PS50894"/>
    </source>
</evidence>
<feature type="domain" description="Histidine kinase" evidence="7">
    <location>
        <begin position="259"/>
        <end position="470"/>
    </location>
</feature>
<dbReference type="Proteomes" id="UP000500938">
    <property type="component" value="Chromosome"/>
</dbReference>
<dbReference type="InterPro" id="IPR036061">
    <property type="entry name" value="CheW-like_dom_sf"/>
</dbReference>
<dbReference type="RefSeq" id="WP_171225893.1">
    <property type="nucleotide sequence ID" value="NZ_CP053085.1"/>
</dbReference>
<evidence type="ECO:0000256" key="6">
    <source>
        <dbReference type="PROSITE-ProRule" id="PRU00110"/>
    </source>
</evidence>
<dbReference type="InterPro" id="IPR036641">
    <property type="entry name" value="HPT_dom_sf"/>
</dbReference>
<organism evidence="10 11">
    <name type="scientific">Gemmatimonas groenlandica</name>
    <dbReference type="NCBI Taxonomy" id="2732249"/>
    <lineage>
        <taxon>Bacteria</taxon>
        <taxon>Pseudomonadati</taxon>
        <taxon>Gemmatimonadota</taxon>
        <taxon>Gemmatimonadia</taxon>
        <taxon>Gemmatimonadales</taxon>
        <taxon>Gemmatimonadaceae</taxon>
        <taxon>Gemmatimonas</taxon>
    </lineage>
</organism>
<keyword evidence="4" id="KW-0808">Transferase</keyword>
<dbReference type="Gene3D" id="3.30.565.10">
    <property type="entry name" value="Histidine kinase-like ATPase, C-terminal domain"/>
    <property type="match status" value="1"/>
</dbReference>
<reference evidence="10 11" key="1">
    <citation type="submission" date="2020-05" db="EMBL/GenBank/DDBJ databases">
        <title>Complete genome sequence of Gemmatimonas greenlandica TET16.</title>
        <authorList>
            <person name="Zeng Y."/>
        </authorList>
    </citation>
    <scope>NUCLEOTIDE SEQUENCE [LARGE SCALE GENOMIC DNA]</scope>
    <source>
        <strain evidence="10 11">TET16</strain>
    </source>
</reference>
<dbReference type="Gene3D" id="2.40.50.180">
    <property type="entry name" value="CheA-289, Domain 4"/>
    <property type="match status" value="1"/>
</dbReference>
<dbReference type="EMBL" id="CP053085">
    <property type="protein sequence ID" value="QJR36461.1"/>
    <property type="molecule type" value="Genomic_DNA"/>
</dbReference>
<feature type="domain" description="HPt" evidence="9">
    <location>
        <begin position="3"/>
        <end position="107"/>
    </location>
</feature>
<evidence type="ECO:0000259" key="7">
    <source>
        <dbReference type="PROSITE" id="PS50109"/>
    </source>
</evidence>
<evidence type="ECO:0000256" key="3">
    <source>
        <dbReference type="ARBA" id="ARBA00022553"/>
    </source>
</evidence>
<sequence>MSDTGDSNEIVNEFLVESYEGLDQLDLDLVELEQCGGNAELIGRVFRCVHTIKGTCGFLGFGGLESVAHVGENLLSKVRDGSIGVSPDLTSALLRLNDAIRSMLTHIEAHGKEGEFDHADLIAALVRLTDAKAAQVASDAAISEQELADALELPPAIPLLGEILVEQGHVSTADIAAAVHEQNQTGAPRVGEILVARGATTHAAVKEALETQQDARAGHVSDGSIRVDVALLDRLMNLVGELVLARNQILQCTATNADSTLNSTTQRLNLITSELQEGVMKTRMQPIGNIWSKLPRVVRDLAVTCSKQVTIQMEGAETELDKTIIEAIKDPLTHIVRNSIDHGIESPRDRVLNDKSPEGRLLLRAFHEGGQVNIEITDDGKGIDPVRLRAAAVDKGVLTAEAAARLSDREALHLIFAPGFSTAAKVTNVSGRGVGMDVVKTNIEKIGGTVDVTSTVGVGTTLRIKIPLTLAIIPGLIITSGAERFAIPQVSLLELVRMEHEEAKTRIEMIYDSPVYRLRGKLLPLVHLNRTLGLARTPWPNEPGAPDVATSIVVLQTDGVPFGLVVDHINDTEEIVVKPLGKQLKGISSFAGATIMGDGRVALILDVHGLAQRAGVLATDRDRHAAEQRTEQRAAGEPMQTLLVFSSGGDHRMALPLSEIARLEEFEPTLVERTGRYDVVQYRDQIMPLVRLGNVLEGVSSNAAADDMMQVIVVSHNEQYVGLVVDRIVDIVETTVSVQQRRRPGTVLGSAVIQNKVTDILDIRRLVQDVDEEFLAIAPTGGFALHG</sequence>
<dbReference type="SUPFAM" id="SSF160246">
    <property type="entry name" value="EspE N-terminal domain-like"/>
    <property type="match status" value="1"/>
</dbReference>
<dbReference type="InterPro" id="IPR008207">
    <property type="entry name" value="Sig_transdc_His_kin_Hpt_dom"/>
</dbReference>
<dbReference type="InterPro" id="IPR004358">
    <property type="entry name" value="Sig_transdc_His_kin-like_C"/>
</dbReference>
<dbReference type="Pfam" id="PF02895">
    <property type="entry name" value="H-kinase_dim"/>
    <property type="match status" value="1"/>
</dbReference>
<dbReference type="Pfam" id="PF01627">
    <property type="entry name" value="Hpt"/>
    <property type="match status" value="1"/>
</dbReference>
<comment type="catalytic activity">
    <reaction evidence="1">
        <text>ATP + protein L-histidine = ADP + protein N-phospho-L-histidine.</text>
        <dbReference type="EC" id="2.7.13.3"/>
    </reaction>
</comment>
<dbReference type="AlphaFoldDB" id="A0A6M4IWA3"/>
<dbReference type="KEGG" id="ggr:HKW67_13580"/>